<dbReference type="AlphaFoldDB" id="A0A3P6UEI5"/>
<gene>
    <name evidence="2" type="ORF">CGOC_LOCUS7271</name>
</gene>
<proteinExistence type="predicted"/>
<dbReference type="EMBL" id="UYRV01025043">
    <property type="protein sequence ID" value="VDK76704.1"/>
    <property type="molecule type" value="Genomic_DNA"/>
</dbReference>
<feature type="region of interest" description="Disordered" evidence="1">
    <location>
        <begin position="1"/>
        <end position="43"/>
    </location>
</feature>
<evidence type="ECO:0000313" key="2">
    <source>
        <dbReference type="EMBL" id="VDK76704.1"/>
    </source>
</evidence>
<dbReference type="OrthoDB" id="5860888at2759"/>
<dbReference type="Proteomes" id="UP000271889">
    <property type="component" value="Unassembled WGS sequence"/>
</dbReference>
<evidence type="ECO:0000313" key="3">
    <source>
        <dbReference type="Proteomes" id="UP000271889"/>
    </source>
</evidence>
<organism evidence="2 3">
    <name type="scientific">Cylicostephanus goldi</name>
    <name type="common">Nematode worm</name>
    <dbReference type="NCBI Taxonomy" id="71465"/>
    <lineage>
        <taxon>Eukaryota</taxon>
        <taxon>Metazoa</taxon>
        <taxon>Ecdysozoa</taxon>
        <taxon>Nematoda</taxon>
        <taxon>Chromadorea</taxon>
        <taxon>Rhabditida</taxon>
        <taxon>Rhabditina</taxon>
        <taxon>Rhabditomorpha</taxon>
        <taxon>Strongyloidea</taxon>
        <taxon>Strongylidae</taxon>
        <taxon>Cylicostephanus</taxon>
    </lineage>
</organism>
<name>A0A3P6UEI5_CYLGO</name>
<protein>
    <submittedName>
        <fullName evidence="2">Uncharacterized protein</fullName>
    </submittedName>
</protein>
<feature type="compositionally biased region" description="Polar residues" evidence="1">
    <location>
        <begin position="9"/>
        <end position="28"/>
    </location>
</feature>
<sequence>MSEDGPPKLTNNANTAVAQDSRQMQQARAANGSAGLRNLAPRQQCSTTEMMRMVGTMSQGEKAFRELFFHLCFLCFLTKT</sequence>
<reference evidence="2 3" key="1">
    <citation type="submission" date="2018-11" db="EMBL/GenBank/DDBJ databases">
        <authorList>
            <consortium name="Pathogen Informatics"/>
        </authorList>
    </citation>
    <scope>NUCLEOTIDE SEQUENCE [LARGE SCALE GENOMIC DNA]</scope>
</reference>
<accession>A0A3P6UEI5</accession>
<evidence type="ECO:0000256" key="1">
    <source>
        <dbReference type="SAM" id="MobiDB-lite"/>
    </source>
</evidence>
<keyword evidence="3" id="KW-1185">Reference proteome</keyword>